<keyword evidence="2" id="KW-1133">Transmembrane helix</keyword>
<dbReference type="Gene3D" id="1.20.1640.10">
    <property type="entry name" value="Multidrug efflux transporter AcrB transmembrane domain"/>
    <property type="match status" value="2"/>
</dbReference>
<dbReference type="InterPro" id="IPR001036">
    <property type="entry name" value="Acrflvin-R"/>
</dbReference>
<dbReference type="EMBL" id="CP026652">
    <property type="protein sequence ID" value="AVH59172.1"/>
    <property type="molecule type" value="Genomic_DNA"/>
</dbReference>
<dbReference type="Gene3D" id="3.30.70.1440">
    <property type="entry name" value="Multidrug efflux transporter AcrB pore domain"/>
    <property type="match status" value="1"/>
</dbReference>
<dbReference type="Proteomes" id="UP000238413">
    <property type="component" value="Chromosome"/>
</dbReference>
<dbReference type="Gene3D" id="3.30.2090.10">
    <property type="entry name" value="Multidrug efflux transporter AcrB TolC docking domain, DN and DC subdomains"/>
    <property type="match status" value="2"/>
</dbReference>
<dbReference type="SUPFAM" id="SSF82714">
    <property type="entry name" value="Multidrug efflux transporter AcrB TolC docking domain, DN and DC subdomains"/>
    <property type="match status" value="1"/>
</dbReference>
<dbReference type="PRINTS" id="PR00702">
    <property type="entry name" value="ACRIFLAVINRP"/>
</dbReference>
<feature type="transmembrane region" description="Helical" evidence="2">
    <location>
        <begin position="462"/>
        <end position="489"/>
    </location>
</feature>
<dbReference type="PANTHER" id="PTHR32063">
    <property type="match status" value="1"/>
</dbReference>
<organism evidence="3 4">
    <name type="scientific">Streptomyces dengpaensis</name>
    <dbReference type="NCBI Taxonomy" id="2049881"/>
    <lineage>
        <taxon>Bacteria</taxon>
        <taxon>Bacillati</taxon>
        <taxon>Actinomycetota</taxon>
        <taxon>Actinomycetes</taxon>
        <taxon>Kitasatosporales</taxon>
        <taxon>Streptomycetaceae</taxon>
        <taxon>Streptomyces</taxon>
    </lineage>
</organism>
<feature type="transmembrane region" description="Helical" evidence="2">
    <location>
        <begin position="430"/>
        <end position="450"/>
    </location>
</feature>
<evidence type="ECO:0000256" key="1">
    <source>
        <dbReference type="SAM" id="MobiDB-lite"/>
    </source>
</evidence>
<feature type="transmembrane region" description="Helical" evidence="2">
    <location>
        <begin position="901"/>
        <end position="922"/>
    </location>
</feature>
<keyword evidence="2" id="KW-0472">Membrane</keyword>
<protein>
    <submittedName>
        <fullName evidence="3">AcrB/AcrD/AcrF family protein</fullName>
    </submittedName>
</protein>
<evidence type="ECO:0000256" key="2">
    <source>
        <dbReference type="SAM" id="Phobius"/>
    </source>
</evidence>
<feature type="transmembrane region" description="Helical" evidence="2">
    <location>
        <begin position="359"/>
        <end position="377"/>
    </location>
</feature>
<dbReference type="PANTHER" id="PTHR32063:SF0">
    <property type="entry name" value="SWARMING MOTILITY PROTEIN SWRC"/>
    <property type="match status" value="1"/>
</dbReference>
<dbReference type="SUPFAM" id="SSF82693">
    <property type="entry name" value="Multidrug efflux transporter AcrB pore domain, PN1, PN2, PC1 and PC2 subdomains"/>
    <property type="match status" value="3"/>
</dbReference>
<accession>A0ABM6SX83</accession>
<dbReference type="Gene3D" id="3.30.70.1430">
    <property type="entry name" value="Multidrug efflux transporter AcrB pore domain"/>
    <property type="match status" value="2"/>
</dbReference>
<feature type="transmembrane region" description="Helical" evidence="2">
    <location>
        <begin position="980"/>
        <end position="1005"/>
    </location>
</feature>
<gene>
    <name evidence="3" type="ORF">C4B68_29365</name>
</gene>
<dbReference type="Gene3D" id="3.30.70.1320">
    <property type="entry name" value="Multidrug efflux transporter AcrB pore domain like"/>
    <property type="match status" value="1"/>
</dbReference>
<feature type="transmembrane region" description="Helical" evidence="2">
    <location>
        <begin position="333"/>
        <end position="352"/>
    </location>
</feature>
<feature type="transmembrane region" description="Helical" evidence="2">
    <location>
        <begin position="531"/>
        <end position="551"/>
    </location>
</feature>
<feature type="compositionally biased region" description="Low complexity" evidence="1">
    <location>
        <begin position="1023"/>
        <end position="1034"/>
    </location>
</feature>
<sequence>MSWLSRFSLAQRALIGLMSIIAIVFGAIAIPQLKQQLLPTIELPMVSVLAPYQGASPDVVEKQVVEPIEDNLEAVDGITGVTSTASEGNAVIMASFDYGNDTQQLVADVQQAVNRARVQLPDDVEPQVIAGSTDDMPTVVLAVTSDKDQQALADQIDRTVVPDLKEIDGVGQVTVDGVRDLQVTVTPDDKKMAKARLTSMALGEALQAGGATVPAGSFDENGGNRTVQVGGGFTSLKQIEDLMVTGAEGSKPVRLGAVADVEQEQATADSITRTDGKPSLAVMVTMDHDGSAVAISNAVEDKLPDLRKDLGSGAEVTVVSDQGPAVSKAIDGLTTEGALGLLFAVLVILVFLASIRSTLVTAVSIPLSVVLALIVLWTRDLSLNMLTLGALTIAIGRVVDDSIVVLENIKRHLGYGEERQEAILKAVREVAGAVTSSTLTTVAVFLPIGLVGGMVGQLFGSFSLTVTAALLASLLVSLTVVPVLSYWFLRAPRNTPADADEARRNAEEKEARSRLQRFYVPVLRFATRRRLTSVAIAVVVLIGTFGMAPLLKTNFFDQGEQEVLTVKQELKPGTSLAATDEAAQKIEKMLAGVKGVKDYQVTVGSSGFMAAFGGGTDTNQASYSVMLDDSASSKDVQDSIEEGLGKLSGIGTTTVAAGDGFGSQDLSVVVKAADADVLRTASEEVRDTVAGLDDVTDVTSDLAQSVPRISVKANDKAAAAGFNDQTLGAAVSQAVRGTPTAKAILDDTERDVVIKSAKPAETLAQLKALRLGSVKLADIATVKLVDGPVSMTRIDGQRAATITAKPTGDNTGAVSAELTSKLDGLKLPAGATAEIGGVSQDQDDAFKNLGLAMLAAIAIVFMLLVATFRSLAQPLILLVSIPFAATGAIGLLIATGTPMGVPAMIGMLMLIGIVVTNAIVLIDLINQYRKQGYGVVEAVVEGGRHRLRPILMTALATIFALLPMALGVTGEGGFIAQPLAVVVIGGLITSTLLTLLLVPTLYAMLELRKERRAKKKAAKRAAKSGAASAAAGKSAGDESEGDESAGDESAGDEDKSPEPAGV</sequence>
<feature type="transmembrane region" description="Helical" evidence="2">
    <location>
        <begin position="383"/>
        <end position="409"/>
    </location>
</feature>
<name>A0ABM6SX83_9ACTN</name>
<keyword evidence="2" id="KW-0812">Transmembrane</keyword>
<dbReference type="RefSeq" id="WP_099500915.1">
    <property type="nucleotide sequence ID" value="NZ_CP026652.1"/>
</dbReference>
<dbReference type="SUPFAM" id="SSF82866">
    <property type="entry name" value="Multidrug efflux transporter AcrB transmembrane domain"/>
    <property type="match status" value="2"/>
</dbReference>
<feature type="region of interest" description="Disordered" evidence="1">
    <location>
        <begin position="1016"/>
        <end position="1062"/>
    </location>
</feature>
<feature type="compositionally biased region" description="Acidic residues" evidence="1">
    <location>
        <begin position="1037"/>
        <end position="1051"/>
    </location>
</feature>
<keyword evidence="4" id="KW-1185">Reference proteome</keyword>
<feature type="transmembrane region" description="Helical" evidence="2">
    <location>
        <begin position="875"/>
        <end position="895"/>
    </location>
</feature>
<evidence type="ECO:0000313" key="3">
    <source>
        <dbReference type="EMBL" id="AVH59172.1"/>
    </source>
</evidence>
<feature type="transmembrane region" description="Helical" evidence="2">
    <location>
        <begin position="849"/>
        <end position="868"/>
    </location>
</feature>
<dbReference type="InterPro" id="IPR027463">
    <property type="entry name" value="AcrB_DN_DC_subdom"/>
</dbReference>
<reference evidence="3 4" key="1">
    <citation type="submission" date="2018-02" db="EMBL/GenBank/DDBJ databases">
        <title>Complete genome sequence of Streptomyces dengpaensis, the producer of angucyclines.</title>
        <authorList>
            <person name="Yumei L."/>
        </authorList>
    </citation>
    <scope>NUCLEOTIDE SEQUENCE [LARGE SCALE GENOMIC DNA]</scope>
    <source>
        <strain evidence="3 4">XZHG99</strain>
    </source>
</reference>
<dbReference type="Pfam" id="PF00873">
    <property type="entry name" value="ACR_tran"/>
    <property type="match status" value="1"/>
</dbReference>
<proteinExistence type="predicted"/>
<evidence type="ECO:0000313" key="4">
    <source>
        <dbReference type="Proteomes" id="UP000238413"/>
    </source>
</evidence>
<feature type="compositionally biased region" description="Basic and acidic residues" evidence="1">
    <location>
        <begin position="1052"/>
        <end position="1062"/>
    </location>
</feature>
<feature type="transmembrane region" description="Helical" evidence="2">
    <location>
        <begin position="950"/>
        <end position="968"/>
    </location>
</feature>